<accession>E4V5F1</accession>
<dbReference type="OrthoDB" id="4169856at2759"/>
<dbReference type="OMA" id="FDPKLDW"/>
<dbReference type="HOGENOM" id="CLU_088682_0_0_1"/>
<dbReference type="eggNOG" id="ENOG502RQFU">
    <property type="taxonomic scope" value="Eukaryota"/>
</dbReference>
<sequence length="224" mass="25026">MRTISPVNPICRGRGSITYPISPVSSIRHQNVLDVGQAYNFQNAESGSTVHYGGPQNRDSGVVEVDGLLYRYDMDSRERVKVRNMLERQKNAGKTRVEIGKYLFETYNRRDRGLGGMVTYLVGKNQTYDNIAAFVMKAVGLDPPVQQSFRPQSAYASPKPTRQSPNGPALSQFGADSPAGTPVKRAVNPKYIFEDDDEPPLLQPATINRIQRGYFDPKLDWGKK</sequence>
<evidence type="ECO:0000313" key="2">
    <source>
        <dbReference type="EMBL" id="EFR05326.1"/>
    </source>
</evidence>
<reference evidence="3" key="1">
    <citation type="journal article" date="2012" name="MBio">
        <title>Comparative genome analysis of Trichophyton rubrum and related dermatophytes reveals candidate genes involved in infection.</title>
        <authorList>
            <person name="Martinez D.A."/>
            <person name="Oliver B.G."/>
            <person name="Graeser Y."/>
            <person name="Goldberg J.M."/>
            <person name="Li W."/>
            <person name="Martinez-Rossi N.M."/>
            <person name="Monod M."/>
            <person name="Shelest E."/>
            <person name="Barton R.C."/>
            <person name="Birch E."/>
            <person name="Brakhage A.A."/>
            <person name="Chen Z."/>
            <person name="Gurr S.J."/>
            <person name="Heiman D."/>
            <person name="Heitman J."/>
            <person name="Kosti I."/>
            <person name="Rossi A."/>
            <person name="Saif S."/>
            <person name="Samalova M."/>
            <person name="Saunders C.W."/>
            <person name="Shea T."/>
            <person name="Summerbell R.C."/>
            <person name="Xu J."/>
            <person name="Young S."/>
            <person name="Zeng Q."/>
            <person name="Birren B.W."/>
            <person name="Cuomo C.A."/>
            <person name="White T.C."/>
        </authorList>
    </citation>
    <scope>NUCLEOTIDE SEQUENCE [LARGE SCALE GENOMIC DNA]</scope>
    <source>
        <strain evidence="3">ATCC MYA-4604 / CBS 118893</strain>
    </source>
</reference>
<dbReference type="AlphaFoldDB" id="E4V5F1"/>
<organism evidence="3">
    <name type="scientific">Arthroderma gypseum (strain ATCC MYA-4604 / CBS 118893)</name>
    <name type="common">Microsporum gypseum</name>
    <dbReference type="NCBI Taxonomy" id="535722"/>
    <lineage>
        <taxon>Eukaryota</taxon>
        <taxon>Fungi</taxon>
        <taxon>Dikarya</taxon>
        <taxon>Ascomycota</taxon>
        <taxon>Pezizomycotina</taxon>
        <taxon>Eurotiomycetes</taxon>
        <taxon>Eurotiomycetidae</taxon>
        <taxon>Onygenales</taxon>
        <taxon>Arthrodermataceae</taxon>
        <taxon>Nannizzia</taxon>
    </lineage>
</organism>
<dbReference type="GeneID" id="10024663"/>
<dbReference type="InParanoid" id="E4V5F1"/>
<proteinExistence type="predicted"/>
<dbReference type="Proteomes" id="UP000002669">
    <property type="component" value="Unassembled WGS sequence"/>
</dbReference>
<evidence type="ECO:0000313" key="3">
    <source>
        <dbReference type="Proteomes" id="UP000002669"/>
    </source>
</evidence>
<gene>
    <name evidence="2" type="ORF">MGYG_08337</name>
</gene>
<feature type="compositionally biased region" description="Polar residues" evidence="1">
    <location>
        <begin position="149"/>
        <end position="166"/>
    </location>
</feature>
<keyword evidence="3" id="KW-1185">Reference proteome</keyword>
<evidence type="ECO:0000256" key="1">
    <source>
        <dbReference type="SAM" id="MobiDB-lite"/>
    </source>
</evidence>
<dbReference type="RefSeq" id="XP_003169433.1">
    <property type="nucleotide sequence ID" value="XM_003169385.1"/>
</dbReference>
<dbReference type="EMBL" id="DS989830">
    <property type="protein sequence ID" value="EFR05326.1"/>
    <property type="molecule type" value="Genomic_DNA"/>
</dbReference>
<dbReference type="VEuPathDB" id="FungiDB:MGYG_08337"/>
<feature type="region of interest" description="Disordered" evidence="1">
    <location>
        <begin position="149"/>
        <end position="205"/>
    </location>
</feature>
<name>E4V5F1_ARTGP</name>
<protein>
    <submittedName>
        <fullName evidence="2">Uncharacterized protein</fullName>
    </submittedName>
</protein>